<dbReference type="SFLD" id="SFLDG01132">
    <property type="entry name" value="C1.5.3:_5'-Nucleotidase_Like"/>
    <property type="match status" value="1"/>
</dbReference>
<dbReference type="Pfam" id="PF00702">
    <property type="entry name" value="Hydrolase"/>
    <property type="match status" value="1"/>
</dbReference>
<dbReference type="PANTHER" id="PTHR12725">
    <property type="entry name" value="HALOACID DEHALOGENASE-LIKE HYDROLASE"/>
    <property type="match status" value="1"/>
</dbReference>
<comment type="caution">
    <text evidence="1">The sequence shown here is derived from an EMBL/GenBank/DDBJ whole genome shotgun (WGS) entry which is preliminary data.</text>
</comment>
<accession>A0A4R2GPF8</accession>
<dbReference type="InterPro" id="IPR023214">
    <property type="entry name" value="HAD_sf"/>
</dbReference>
<keyword evidence="2" id="KW-1185">Reference proteome</keyword>
<dbReference type="NCBIfam" id="TIGR01993">
    <property type="entry name" value="Pyr-5-nucltdase"/>
    <property type="match status" value="1"/>
</dbReference>
<keyword evidence="1" id="KW-0378">Hydrolase</keyword>
<organism evidence="1 2">
    <name type="scientific">Camelimonas lactis</name>
    <dbReference type="NCBI Taxonomy" id="659006"/>
    <lineage>
        <taxon>Bacteria</taxon>
        <taxon>Pseudomonadati</taxon>
        <taxon>Pseudomonadota</taxon>
        <taxon>Alphaproteobacteria</taxon>
        <taxon>Hyphomicrobiales</taxon>
        <taxon>Chelatococcaceae</taxon>
        <taxon>Camelimonas</taxon>
    </lineage>
</organism>
<dbReference type="InterPro" id="IPR006439">
    <property type="entry name" value="HAD-SF_hydro_IA"/>
</dbReference>
<dbReference type="PANTHER" id="PTHR12725:SF117">
    <property type="entry name" value="HALOACID DEHALOGENASE-LIKE HYDROLASE"/>
    <property type="match status" value="1"/>
</dbReference>
<dbReference type="Proteomes" id="UP000294881">
    <property type="component" value="Unassembled WGS sequence"/>
</dbReference>
<dbReference type="Gene3D" id="1.10.150.450">
    <property type="match status" value="1"/>
</dbReference>
<dbReference type="SFLD" id="SFLDG01129">
    <property type="entry name" value="C1.5:_HAD__Beta-PGM__Phosphata"/>
    <property type="match status" value="1"/>
</dbReference>
<dbReference type="SFLD" id="SFLDS00003">
    <property type="entry name" value="Haloacid_Dehalogenase"/>
    <property type="match status" value="1"/>
</dbReference>
<protein>
    <submittedName>
        <fullName evidence="1">Putative hydrolase of the HAD superfamily</fullName>
    </submittedName>
</protein>
<dbReference type="EMBL" id="SLWL01000012">
    <property type="protein sequence ID" value="TCO11427.1"/>
    <property type="molecule type" value="Genomic_DNA"/>
</dbReference>
<dbReference type="AlphaFoldDB" id="A0A4R2GPF8"/>
<dbReference type="NCBIfam" id="TIGR01509">
    <property type="entry name" value="HAD-SF-IA-v3"/>
    <property type="match status" value="1"/>
</dbReference>
<reference evidence="1 2" key="1">
    <citation type="submission" date="2019-03" db="EMBL/GenBank/DDBJ databases">
        <title>Genomic Encyclopedia of Type Strains, Phase IV (KMG-IV): sequencing the most valuable type-strain genomes for metagenomic binning, comparative biology and taxonomic classification.</title>
        <authorList>
            <person name="Goeker M."/>
        </authorList>
    </citation>
    <scope>NUCLEOTIDE SEQUENCE [LARGE SCALE GENOMIC DNA]</scope>
    <source>
        <strain evidence="1 2">DSM 22958</strain>
    </source>
</reference>
<sequence>MYMKRMNHMSPVPGPAADTLSADTLAADALAPRGFAHVDAWIFDLDNTLYSHEAQVWPQVGQRITRFLAETFDLDGISARALQKYYYHRHGTTLRGLMLEHGMDPADFLAFVHDVDLSLLPANERLAAAIGALPGRKLIFTNGSARHAENICRKLGLDSHFSGYFDIVAADFIPKPEQGAYDMLLAQYDVDPTRAAFFEDMARNLAPAHALGMTTALVLPATPDPWREPFEQAREELAHVDHITDDLGGFLEGVIADNNL</sequence>
<dbReference type="GO" id="GO:0016787">
    <property type="term" value="F:hydrolase activity"/>
    <property type="evidence" value="ECO:0007669"/>
    <property type="project" value="UniProtKB-KW"/>
</dbReference>
<dbReference type="Gene3D" id="3.40.50.1000">
    <property type="entry name" value="HAD superfamily/HAD-like"/>
    <property type="match status" value="1"/>
</dbReference>
<evidence type="ECO:0000313" key="2">
    <source>
        <dbReference type="Proteomes" id="UP000294881"/>
    </source>
</evidence>
<gene>
    <name evidence="1" type="ORF">EV666_11212</name>
</gene>
<dbReference type="InterPro" id="IPR010237">
    <property type="entry name" value="Pyr-5-nucltdase"/>
</dbReference>
<proteinExistence type="predicted"/>
<evidence type="ECO:0000313" key="1">
    <source>
        <dbReference type="EMBL" id="TCO11427.1"/>
    </source>
</evidence>
<name>A0A4R2GPF8_9HYPH</name>
<dbReference type="InterPro" id="IPR036412">
    <property type="entry name" value="HAD-like_sf"/>
</dbReference>
<dbReference type="SUPFAM" id="SSF56784">
    <property type="entry name" value="HAD-like"/>
    <property type="match status" value="1"/>
</dbReference>